<protein>
    <submittedName>
        <fullName evidence="1">Uncharacterized protein</fullName>
    </submittedName>
</protein>
<dbReference type="Proteomes" id="UP001157006">
    <property type="component" value="Chromosome 1L"/>
</dbReference>
<reference evidence="1 2" key="1">
    <citation type="submission" date="2023-01" db="EMBL/GenBank/DDBJ databases">
        <authorList>
            <person name="Kreplak J."/>
        </authorList>
    </citation>
    <scope>NUCLEOTIDE SEQUENCE [LARGE SCALE GENOMIC DNA]</scope>
</reference>
<proteinExistence type="predicted"/>
<sequence length="119" mass="13305">MKVHEIIKPEPRRTFSSHSPWLNGKHSIVKPIVTFSSKDSIVAKDESSVLPVNGDGDYDVPPSPSLENSRAMWWESLLNECNDKIGPCCLLQEERDSILELSNVDNFFIGGPDNVADCY</sequence>
<evidence type="ECO:0000313" key="2">
    <source>
        <dbReference type="Proteomes" id="UP001157006"/>
    </source>
</evidence>
<name>A0AAV0YL59_VICFA</name>
<gene>
    <name evidence="1" type="ORF">VFH_I240000</name>
</gene>
<keyword evidence="2" id="KW-1185">Reference proteome</keyword>
<accession>A0AAV0YL59</accession>
<organism evidence="1 2">
    <name type="scientific">Vicia faba</name>
    <name type="common">Broad bean</name>
    <name type="synonym">Faba vulgaris</name>
    <dbReference type="NCBI Taxonomy" id="3906"/>
    <lineage>
        <taxon>Eukaryota</taxon>
        <taxon>Viridiplantae</taxon>
        <taxon>Streptophyta</taxon>
        <taxon>Embryophyta</taxon>
        <taxon>Tracheophyta</taxon>
        <taxon>Spermatophyta</taxon>
        <taxon>Magnoliopsida</taxon>
        <taxon>eudicotyledons</taxon>
        <taxon>Gunneridae</taxon>
        <taxon>Pentapetalae</taxon>
        <taxon>rosids</taxon>
        <taxon>fabids</taxon>
        <taxon>Fabales</taxon>
        <taxon>Fabaceae</taxon>
        <taxon>Papilionoideae</taxon>
        <taxon>50 kb inversion clade</taxon>
        <taxon>NPAAA clade</taxon>
        <taxon>Hologalegina</taxon>
        <taxon>IRL clade</taxon>
        <taxon>Fabeae</taxon>
        <taxon>Vicia</taxon>
    </lineage>
</organism>
<dbReference type="EMBL" id="OX451736">
    <property type="protein sequence ID" value="CAI8586132.1"/>
    <property type="molecule type" value="Genomic_DNA"/>
</dbReference>
<dbReference type="AlphaFoldDB" id="A0AAV0YL59"/>
<evidence type="ECO:0000313" key="1">
    <source>
        <dbReference type="EMBL" id="CAI8586132.1"/>
    </source>
</evidence>